<evidence type="ECO:0000313" key="2">
    <source>
        <dbReference type="EMBL" id="TKJ40461.1"/>
    </source>
</evidence>
<name>A0A532UZT4_UNCL8</name>
<accession>A0A532UZT4</accession>
<proteinExistence type="predicted"/>
<dbReference type="Proteomes" id="UP000319619">
    <property type="component" value="Unassembled WGS sequence"/>
</dbReference>
<feature type="domain" description="DUF362" evidence="1">
    <location>
        <begin position="83"/>
        <end position="275"/>
    </location>
</feature>
<organism evidence="2 3">
    <name type="scientific">candidate division LCP-89 bacterium B3_LCP</name>
    <dbReference type="NCBI Taxonomy" id="2012998"/>
    <lineage>
        <taxon>Bacteria</taxon>
        <taxon>Pseudomonadati</taxon>
        <taxon>Bacteria division LCP-89</taxon>
    </lineage>
</organism>
<dbReference type="EMBL" id="NJBN01000005">
    <property type="protein sequence ID" value="TKJ40461.1"/>
    <property type="molecule type" value="Genomic_DNA"/>
</dbReference>
<dbReference type="AlphaFoldDB" id="A0A532UZT4"/>
<evidence type="ECO:0000313" key="3">
    <source>
        <dbReference type="Proteomes" id="UP000319619"/>
    </source>
</evidence>
<reference evidence="2 3" key="1">
    <citation type="submission" date="2017-06" db="EMBL/GenBank/DDBJ databases">
        <title>Novel microbial phyla capable of carbon fixation and sulfur reduction in deep-sea sediments.</title>
        <authorList>
            <person name="Huang J."/>
            <person name="Baker B."/>
            <person name="Wang Y."/>
        </authorList>
    </citation>
    <scope>NUCLEOTIDE SEQUENCE [LARGE SCALE GENOMIC DNA]</scope>
    <source>
        <strain evidence="2">B3_LCP</strain>
    </source>
</reference>
<sequence length="320" mass="35676">MQRRQFMKYSVSLAGAFASLNVQGTPTSKTPRVSLVRDPGCFNGDRIDRRRVGELLDKLLRVQFDVADPVDVFRRYFTPGERIGIKVNCLSGRRMSTHVELVDKIVERLISADIPAEDIIIWDRMNEDLRRGGFELRSPGEAVACAGCDVLGYESKITVHRSIGSLFTKAVTRLCTAQINVPVLKDHGIVGVTIGMKNFFGAIHNPNKYHPNRGDPYVADLYSHPDIGGKVRMTIVDALEVQPEGGPPYQPEWVEKYGGLLTGNDPVALDRVGWDIIEKRRNQRGLPSLKEANREPTYIHTAADLNLGVDDLSAINIRRS</sequence>
<dbReference type="Pfam" id="PF04015">
    <property type="entry name" value="DUF362"/>
    <property type="match status" value="1"/>
</dbReference>
<protein>
    <recommendedName>
        <fullName evidence="1">DUF362 domain-containing protein</fullName>
    </recommendedName>
</protein>
<gene>
    <name evidence="2" type="ORF">CEE37_09100</name>
</gene>
<dbReference type="InterPro" id="IPR007160">
    <property type="entry name" value="DUF362"/>
</dbReference>
<evidence type="ECO:0000259" key="1">
    <source>
        <dbReference type="Pfam" id="PF04015"/>
    </source>
</evidence>
<comment type="caution">
    <text evidence="2">The sequence shown here is derived from an EMBL/GenBank/DDBJ whole genome shotgun (WGS) entry which is preliminary data.</text>
</comment>